<dbReference type="PATRIC" id="fig|348151.3.peg.2102"/>
<sequence>MRLVDFNFSTADYDRTRPLFILADPKPLPVTELRQQADTHQLILVTSTGRPLTLDQFAMRTQKIPGSWRIVTTHTTPRELFGYRLVDEKVVFM</sequence>
<dbReference type="RefSeq" id="WP_057810862.1">
    <property type="nucleotide sequence ID" value="NZ_BJUD01000005.1"/>
</dbReference>
<organism evidence="2 3">
    <name type="scientific">Furfurilactobacillus siliginis</name>
    <dbReference type="NCBI Taxonomy" id="348151"/>
    <lineage>
        <taxon>Bacteria</taxon>
        <taxon>Bacillati</taxon>
        <taxon>Bacillota</taxon>
        <taxon>Bacilli</taxon>
        <taxon>Lactobacillales</taxon>
        <taxon>Lactobacillaceae</taxon>
        <taxon>Furfurilactobacillus</taxon>
    </lineage>
</organism>
<dbReference type="OrthoDB" id="2249034at2"/>
<gene>
    <name evidence="2" type="ORF">IV55_GL002048</name>
    <name evidence="1" type="ORF">LSI01_04950</name>
</gene>
<evidence type="ECO:0000313" key="3">
    <source>
        <dbReference type="Proteomes" id="UP000051139"/>
    </source>
</evidence>
<keyword evidence="3" id="KW-1185">Reference proteome</keyword>
<comment type="caution">
    <text evidence="2">The sequence shown here is derived from an EMBL/GenBank/DDBJ whole genome shotgun (WGS) entry which is preliminary data.</text>
</comment>
<evidence type="ECO:0000313" key="4">
    <source>
        <dbReference type="Proteomes" id="UP000321429"/>
    </source>
</evidence>
<dbReference type="AlphaFoldDB" id="A0A0R2L7N7"/>
<accession>A0A0R2L7N7</accession>
<reference evidence="1 4" key="2">
    <citation type="submission" date="2019-07" db="EMBL/GenBank/DDBJ databases">
        <title>Whole genome shotgun sequence of Lactobacillus siliginis NBRC 101315.</title>
        <authorList>
            <person name="Hosoyama A."/>
            <person name="Uohara A."/>
            <person name="Ohji S."/>
            <person name="Ichikawa N."/>
        </authorList>
    </citation>
    <scope>NUCLEOTIDE SEQUENCE [LARGE SCALE GENOMIC DNA]</scope>
    <source>
        <strain evidence="1 4">NBRC 101315</strain>
    </source>
</reference>
<protein>
    <submittedName>
        <fullName evidence="2">Uncharacterized protein</fullName>
    </submittedName>
</protein>
<reference evidence="2 3" key="1">
    <citation type="journal article" date="2015" name="Genome Announc.">
        <title>Expanding the biotechnology potential of lactobacilli through comparative genomics of 213 strains and associated genera.</title>
        <authorList>
            <person name="Sun Z."/>
            <person name="Harris H.M."/>
            <person name="McCann A."/>
            <person name="Guo C."/>
            <person name="Argimon S."/>
            <person name="Zhang W."/>
            <person name="Yang X."/>
            <person name="Jeffery I.B."/>
            <person name="Cooney J.C."/>
            <person name="Kagawa T.F."/>
            <person name="Liu W."/>
            <person name="Song Y."/>
            <person name="Salvetti E."/>
            <person name="Wrobel A."/>
            <person name="Rasinkangas P."/>
            <person name="Parkhill J."/>
            <person name="Rea M.C."/>
            <person name="O'Sullivan O."/>
            <person name="Ritari J."/>
            <person name="Douillard F.P."/>
            <person name="Paul Ross R."/>
            <person name="Yang R."/>
            <person name="Briner A.E."/>
            <person name="Felis G.E."/>
            <person name="de Vos W.M."/>
            <person name="Barrangou R."/>
            <person name="Klaenhammer T.R."/>
            <person name="Caufield P.W."/>
            <person name="Cui Y."/>
            <person name="Zhang H."/>
            <person name="O'Toole P.W."/>
        </authorList>
    </citation>
    <scope>NUCLEOTIDE SEQUENCE [LARGE SCALE GENOMIC DNA]</scope>
    <source>
        <strain evidence="2 3">DSM 22696</strain>
    </source>
</reference>
<dbReference type="EMBL" id="BJUD01000005">
    <property type="protein sequence ID" value="GEK28184.1"/>
    <property type="molecule type" value="Genomic_DNA"/>
</dbReference>
<name>A0A0R2L7N7_9LACO</name>
<dbReference type="EMBL" id="JQCB01000009">
    <property type="protein sequence ID" value="KRN95404.1"/>
    <property type="molecule type" value="Genomic_DNA"/>
</dbReference>
<evidence type="ECO:0000313" key="2">
    <source>
        <dbReference type="EMBL" id="KRN95404.1"/>
    </source>
</evidence>
<dbReference type="Proteomes" id="UP000321429">
    <property type="component" value="Unassembled WGS sequence"/>
</dbReference>
<dbReference type="STRING" id="348151.IV55_GL002048"/>
<proteinExistence type="predicted"/>
<dbReference type="Proteomes" id="UP000051139">
    <property type="component" value="Unassembled WGS sequence"/>
</dbReference>
<evidence type="ECO:0000313" key="1">
    <source>
        <dbReference type="EMBL" id="GEK28184.1"/>
    </source>
</evidence>